<dbReference type="Pfam" id="PF00078">
    <property type="entry name" value="RVT_1"/>
    <property type="match status" value="1"/>
</dbReference>
<evidence type="ECO:0000256" key="3">
    <source>
        <dbReference type="ARBA" id="ARBA00022695"/>
    </source>
</evidence>
<feature type="domain" description="Reverse transcriptase" evidence="11">
    <location>
        <begin position="567"/>
        <end position="732"/>
    </location>
</feature>
<dbReference type="GO" id="GO:0008233">
    <property type="term" value="F:peptidase activity"/>
    <property type="evidence" value="ECO:0007669"/>
    <property type="project" value="UniProtKB-KW"/>
</dbReference>
<dbReference type="Pfam" id="PF00098">
    <property type="entry name" value="zf-CCHC"/>
    <property type="match status" value="2"/>
</dbReference>
<dbReference type="InterPro" id="IPR053134">
    <property type="entry name" value="RNA-dir_DNA_polymerase"/>
</dbReference>
<keyword evidence="1" id="KW-0645">Protease</keyword>
<evidence type="ECO:0000256" key="2">
    <source>
        <dbReference type="ARBA" id="ARBA00022679"/>
    </source>
</evidence>
<evidence type="ECO:0000259" key="11">
    <source>
        <dbReference type="PROSITE" id="PS50878"/>
    </source>
</evidence>
<dbReference type="STRING" id="35608.A0A2U1PEI7"/>
<dbReference type="GO" id="GO:0004519">
    <property type="term" value="F:endonuclease activity"/>
    <property type="evidence" value="ECO:0007669"/>
    <property type="project" value="UniProtKB-KW"/>
</dbReference>
<dbReference type="AlphaFoldDB" id="A0A2U1PEI7"/>
<dbReference type="Gene3D" id="3.10.10.10">
    <property type="entry name" value="HIV Type 1 Reverse Transcriptase, subunit A, domain 1"/>
    <property type="match status" value="1"/>
</dbReference>
<keyword evidence="7 12" id="KW-0695">RNA-directed DNA polymerase</keyword>
<name>A0A2U1PEI7_ARTAN</name>
<dbReference type="SMART" id="SM00343">
    <property type="entry name" value="ZnF_C2HC"/>
    <property type="match status" value="2"/>
</dbReference>
<evidence type="ECO:0000256" key="6">
    <source>
        <dbReference type="ARBA" id="ARBA00022801"/>
    </source>
</evidence>
<evidence type="ECO:0000313" key="13">
    <source>
        <dbReference type="Proteomes" id="UP000245207"/>
    </source>
</evidence>
<dbReference type="Pfam" id="PF08284">
    <property type="entry name" value="RVP_2"/>
    <property type="match status" value="1"/>
</dbReference>
<dbReference type="Proteomes" id="UP000245207">
    <property type="component" value="Unassembled WGS sequence"/>
</dbReference>
<feature type="domain" description="CCHC-type" evidence="10">
    <location>
        <begin position="343"/>
        <end position="358"/>
    </location>
</feature>
<dbReference type="GO" id="GO:0008270">
    <property type="term" value="F:zinc ion binding"/>
    <property type="evidence" value="ECO:0007669"/>
    <property type="project" value="UniProtKB-KW"/>
</dbReference>
<dbReference type="FunFam" id="3.10.10.10:FF:000007">
    <property type="entry name" value="Retrovirus-related Pol polyprotein from transposon 17.6-like Protein"/>
    <property type="match status" value="1"/>
</dbReference>
<evidence type="ECO:0000256" key="7">
    <source>
        <dbReference type="ARBA" id="ARBA00022918"/>
    </source>
</evidence>
<keyword evidence="3" id="KW-0548">Nucleotidyltransferase</keyword>
<evidence type="ECO:0000256" key="9">
    <source>
        <dbReference type="SAM" id="MobiDB-lite"/>
    </source>
</evidence>
<dbReference type="InterPro" id="IPR000477">
    <property type="entry name" value="RT_dom"/>
</dbReference>
<dbReference type="GO" id="GO:0003676">
    <property type="term" value="F:nucleic acid binding"/>
    <property type="evidence" value="ECO:0007669"/>
    <property type="project" value="InterPro"/>
</dbReference>
<dbReference type="CDD" id="cd00303">
    <property type="entry name" value="retropepsin_like"/>
    <property type="match status" value="1"/>
</dbReference>
<organism evidence="12 13">
    <name type="scientific">Artemisia annua</name>
    <name type="common">Sweet wormwood</name>
    <dbReference type="NCBI Taxonomy" id="35608"/>
    <lineage>
        <taxon>Eukaryota</taxon>
        <taxon>Viridiplantae</taxon>
        <taxon>Streptophyta</taxon>
        <taxon>Embryophyta</taxon>
        <taxon>Tracheophyta</taxon>
        <taxon>Spermatophyta</taxon>
        <taxon>Magnoliopsida</taxon>
        <taxon>eudicotyledons</taxon>
        <taxon>Gunneridae</taxon>
        <taxon>Pentapetalae</taxon>
        <taxon>asterids</taxon>
        <taxon>campanulids</taxon>
        <taxon>Asterales</taxon>
        <taxon>Asteraceae</taxon>
        <taxon>Asteroideae</taxon>
        <taxon>Anthemideae</taxon>
        <taxon>Artemisiinae</taxon>
        <taxon>Artemisia</taxon>
    </lineage>
</organism>
<proteinExistence type="predicted"/>
<feature type="compositionally biased region" description="Basic residues" evidence="9">
    <location>
        <begin position="1"/>
        <end position="10"/>
    </location>
</feature>
<keyword evidence="8" id="KW-0479">Metal-binding</keyword>
<dbReference type="GO" id="GO:0003964">
    <property type="term" value="F:RNA-directed DNA polymerase activity"/>
    <property type="evidence" value="ECO:0007669"/>
    <property type="project" value="UniProtKB-KW"/>
</dbReference>
<dbReference type="Gene3D" id="2.40.70.10">
    <property type="entry name" value="Acid Proteases"/>
    <property type="match status" value="1"/>
</dbReference>
<keyword evidence="5" id="KW-0255">Endonuclease</keyword>
<dbReference type="PROSITE" id="PS50158">
    <property type="entry name" value="ZF_CCHC"/>
    <property type="match status" value="2"/>
</dbReference>
<keyword evidence="4" id="KW-0540">Nuclease</keyword>
<protein>
    <submittedName>
        <fullName evidence="12">Reverse transcriptase domain-containing protein</fullName>
    </submittedName>
</protein>
<dbReference type="GO" id="GO:0006508">
    <property type="term" value="P:proteolysis"/>
    <property type="evidence" value="ECO:0007669"/>
    <property type="project" value="UniProtKB-KW"/>
</dbReference>
<dbReference type="Pfam" id="PF03732">
    <property type="entry name" value="Retrotrans_gag"/>
    <property type="match status" value="1"/>
</dbReference>
<evidence type="ECO:0000256" key="5">
    <source>
        <dbReference type="ARBA" id="ARBA00022759"/>
    </source>
</evidence>
<reference evidence="12 13" key="1">
    <citation type="journal article" date="2018" name="Mol. Plant">
        <title>The genome of Artemisia annua provides insight into the evolution of Asteraceae family and artemisinin biosynthesis.</title>
        <authorList>
            <person name="Shen Q."/>
            <person name="Zhang L."/>
            <person name="Liao Z."/>
            <person name="Wang S."/>
            <person name="Yan T."/>
            <person name="Shi P."/>
            <person name="Liu M."/>
            <person name="Fu X."/>
            <person name="Pan Q."/>
            <person name="Wang Y."/>
            <person name="Lv Z."/>
            <person name="Lu X."/>
            <person name="Zhang F."/>
            <person name="Jiang W."/>
            <person name="Ma Y."/>
            <person name="Chen M."/>
            <person name="Hao X."/>
            <person name="Li L."/>
            <person name="Tang Y."/>
            <person name="Lv G."/>
            <person name="Zhou Y."/>
            <person name="Sun X."/>
            <person name="Brodelius P.E."/>
            <person name="Rose J.K.C."/>
            <person name="Tang K."/>
        </authorList>
    </citation>
    <scope>NUCLEOTIDE SEQUENCE [LARGE SCALE GENOMIC DNA]</scope>
    <source>
        <strain evidence="13">cv. Huhao1</strain>
        <tissue evidence="12">Leaf</tissue>
    </source>
</reference>
<dbReference type="EMBL" id="PKPP01001257">
    <property type="protein sequence ID" value="PWA84166.1"/>
    <property type="molecule type" value="Genomic_DNA"/>
</dbReference>
<dbReference type="Gene3D" id="4.10.60.10">
    <property type="entry name" value="Zinc finger, CCHC-type"/>
    <property type="match status" value="1"/>
</dbReference>
<feature type="domain" description="CCHC-type" evidence="10">
    <location>
        <begin position="308"/>
        <end position="320"/>
    </location>
</feature>
<dbReference type="CDD" id="cd01647">
    <property type="entry name" value="RT_LTR"/>
    <property type="match status" value="1"/>
</dbReference>
<evidence type="ECO:0000259" key="10">
    <source>
        <dbReference type="PROSITE" id="PS50158"/>
    </source>
</evidence>
<dbReference type="SUPFAM" id="SSF56672">
    <property type="entry name" value="DNA/RNA polymerases"/>
    <property type="match status" value="1"/>
</dbReference>
<dbReference type="InterPro" id="IPR001878">
    <property type="entry name" value="Znf_CCHC"/>
</dbReference>
<evidence type="ECO:0000256" key="4">
    <source>
        <dbReference type="ARBA" id="ARBA00022722"/>
    </source>
</evidence>
<dbReference type="InterPro" id="IPR043502">
    <property type="entry name" value="DNA/RNA_pol_sf"/>
</dbReference>
<keyword evidence="8" id="KW-0862">Zinc</keyword>
<evidence type="ECO:0000256" key="1">
    <source>
        <dbReference type="ARBA" id="ARBA00022670"/>
    </source>
</evidence>
<accession>A0A2U1PEI7</accession>
<evidence type="ECO:0000256" key="8">
    <source>
        <dbReference type="PROSITE-ProRule" id="PRU00047"/>
    </source>
</evidence>
<dbReference type="Gene3D" id="3.30.70.270">
    <property type="match status" value="1"/>
</dbReference>
<dbReference type="InterPro" id="IPR043128">
    <property type="entry name" value="Rev_trsase/Diguanyl_cyclase"/>
</dbReference>
<comment type="caution">
    <text evidence="12">The sequence shown here is derived from an EMBL/GenBank/DDBJ whole genome shotgun (WGS) entry which is preliminary data.</text>
</comment>
<keyword evidence="8" id="KW-0863">Zinc-finger</keyword>
<dbReference type="PROSITE" id="PS50878">
    <property type="entry name" value="RT_POL"/>
    <property type="match status" value="1"/>
</dbReference>
<keyword evidence="13" id="KW-1185">Reference proteome</keyword>
<sequence length="732" mass="81938">MAPKRPRRPITKSPMSGAFKTPKKSKPAPFIGDSNPIFQQLINQQLETLLPEIVSHVSAQIGNGAHPDGAGGGGSGWCNSAYSMDRENGICIGYSGCAEGQKVKYAASSLVKALTWWNTQVQARGRVVAIGMAWEDFKALMVEEFCPRNEMQKLEEEFWNHAMVGANHAGYTDRFHELAKLVPHLVTPETKRIDKYIRGLVPQIRSMVRAMEPTTLLSAIQKAGALTDEAVRSGVLAMTSEKRKDETEAGKQVGYGTDNKRARNGKGFIAANPVVTTGNNDRRGYAGNAPKCAKCNGYHPGHVACRVCFRCNKPGHFARDYRAVITQATPINSVGAGFNRRACYECGSMDHLRNMCPKLNRTPGQEGNRLTIEGGQGQGYNRNAARGKAFTMNANEARQDLNVVTGTFSLNGHYATTLFDTGADYCFVSTEFARLLNVEPSELRSSIVIEIASGREVEVDKVIRGCTIVLEGSSYSFREWQYTTGTRRERDSKSLKNAKSKELKIGDIPVVREFPGVFPEDLSGLPPIRQVEFRIELIPGAEPVSKSPYRLAPSEMQELAVQLQELQDKGFIRPSHSPWGAHVLFVKKKDGSFRMCIDYRELNKLTVKNQYPLPRIDDLFDQLQGSCLFSKIDLRSGYHQLRVYEEDIPKTAFRTRYGHFEFTVMPFGLTNAPAVFMDLMNRVCKPYLDRVMIVFIDDILIYTKTKEEHECNTPIFTVWMYVKLLVVLFMFP</sequence>
<dbReference type="InterPro" id="IPR021109">
    <property type="entry name" value="Peptidase_aspartic_dom_sf"/>
</dbReference>
<feature type="region of interest" description="Disordered" evidence="9">
    <location>
        <begin position="1"/>
        <end position="30"/>
    </location>
</feature>
<keyword evidence="2" id="KW-0808">Transferase</keyword>
<dbReference type="OrthoDB" id="1701144at2759"/>
<dbReference type="PANTHER" id="PTHR24559">
    <property type="entry name" value="TRANSPOSON TY3-I GAG-POL POLYPROTEIN"/>
    <property type="match status" value="1"/>
</dbReference>
<keyword evidence="6" id="KW-0378">Hydrolase</keyword>
<gene>
    <name evidence="12" type="ORF">CTI12_AA162010</name>
</gene>
<dbReference type="InterPro" id="IPR005162">
    <property type="entry name" value="Retrotrans_gag_dom"/>
</dbReference>
<evidence type="ECO:0000313" key="12">
    <source>
        <dbReference type="EMBL" id="PWA84166.1"/>
    </source>
</evidence>
<dbReference type="PANTHER" id="PTHR24559:SF444">
    <property type="entry name" value="REVERSE TRANSCRIPTASE DOMAIN-CONTAINING PROTEIN"/>
    <property type="match status" value="1"/>
</dbReference>